<protein>
    <recommendedName>
        <fullName evidence="1">Knr4/Smi1-like domain-containing protein</fullName>
    </recommendedName>
</protein>
<dbReference type="Pfam" id="PF09346">
    <property type="entry name" value="SMI1_KNR4"/>
    <property type="match status" value="1"/>
</dbReference>
<reference evidence="2 3" key="1">
    <citation type="submission" date="2017-05" db="EMBL/GenBank/DDBJ databases">
        <authorList>
            <person name="Song R."/>
            <person name="Chenine A.L."/>
            <person name="Ruprecht R.M."/>
        </authorList>
    </citation>
    <scope>NUCLEOTIDE SEQUENCE [LARGE SCALE GENOMIC DNA]</scope>
    <source>
        <strain evidence="2 3">DSM 26136</strain>
    </source>
</reference>
<dbReference type="SMART" id="SM00860">
    <property type="entry name" value="SMI1_KNR4"/>
    <property type="match status" value="1"/>
</dbReference>
<dbReference type="Gene3D" id="3.40.1580.10">
    <property type="entry name" value="SMI1/KNR4-like"/>
    <property type="match status" value="1"/>
</dbReference>
<accession>A0A1Y0EMZ6</accession>
<dbReference type="AlphaFoldDB" id="A0A1Y0EMZ6"/>
<sequence length="144" mass="15861">MGMTVVDDVRRFLADFDARVGGPARVLWPHTACELDAAEAALGMRLPLSYRRFLGEFGGCWAGLDVYGLRNDDLLQSTSMVELTREFLDDGWPLPRPCCVFSIDGAGNPIYFDAVGQVCLFDHDLGQASLLAPDFDALMRDVLT</sequence>
<dbReference type="InterPro" id="IPR018958">
    <property type="entry name" value="Knr4/Smi1-like_dom"/>
</dbReference>
<dbReference type="Proteomes" id="UP000196138">
    <property type="component" value="Chromosome"/>
</dbReference>
<organism evidence="2 3">
    <name type="scientific">Comamonas serinivorans</name>
    <dbReference type="NCBI Taxonomy" id="1082851"/>
    <lineage>
        <taxon>Bacteria</taxon>
        <taxon>Pseudomonadati</taxon>
        <taxon>Pseudomonadota</taxon>
        <taxon>Betaproteobacteria</taxon>
        <taxon>Burkholderiales</taxon>
        <taxon>Comamonadaceae</taxon>
        <taxon>Comamonas</taxon>
    </lineage>
</organism>
<name>A0A1Y0EMZ6_9BURK</name>
<feature type="domain" description="Knr4/Smi1-like" evidence="1">
    <location>
        <begin position="29"/>
        <end position="141"/>
    </location>
</feature>
<dbReference type="EMBL" id="CP021455">
    <property type="protein sequence ID" value="ARU04956.1"/>
    <property type="molecule type" value="Genomic_DNA"/>
</dbReference>
<keyword evidence="3" id="KW-1185">Reference proteome</keyword>
<evidence type="ECO:0000259" key="1">
    <source>
        <dbReference type="SMART" id="SM00860"/>
    </source>
</evidence>
<dbReference type="InterPro" id="IPR037883">
    <property type="entry name" value="Knr4/Smi1-like_sf"/>
</dbReference>
<dbReference type="SUPFAM" id="SSF160631">
    <property type="entry name" value="SMI1/KNR4-like"/>
    <property type="match status" value="1"/>
</dbReference>
<evidence type="ECO:0000313" key="2">
    <source>
        <dbReference type="EMBL" id="ARU04956.1"/>
    </source>
</evidence>
<evidence type="ECO:0000313" key="3">
    <source>
        <dbReference type="Proteomes" id="UP000196138"/>
    </source>
</evidence>
<gene>
    <name evidence="2" type="ORF">CCO03_09930</name>
</gene>
<dbReference type="KEGG" id="cser:CCO03_09930"/>
<proteinExistence type="predicted"/>